<keyword evidence="3" id="KW-0378">Hydrolase</keyword>
<dbReference type="Proteomes" id="UP000663852">
    <property type="component" value="Unassembled WGS sequence"/>
</dbReference>
<evidence type="ECO:0000313" key="13">
    <source>
        <dbReference type="Proteomes" id="UP000663828"/>
    </source>
</evidence>
<evidence type="ECO:0000256" key="3">
    <source>
        <dbReference type="ARBA" id="ARBA00022801"/>
    </source>
</evidence>
<evidence type="ECO:0000256" key="9">
    <source>
        <dbReference type="PROSITE-ProRule" id="PRU00779"/>
    </source>
</evidence>
<sequence length="1881" mass="218408">MRIFSLTQTKYFIIFLFVVTFAFASNVKLTSKRQVFAPTQRIDCYPDSESPYSNYSKISCLARNCLFDDLANVSTIQCYLPNNYGYVLQSFNNRTNGIQFKLKRNEAIGSMFPDPIENVTLEIQYYTNDIVRFKFYDSDQQRYEVPIPLTPPADRIDLPKYEFDYTSDTSHDQMFSFQIKRQSDKSILFDTSLGGLVLNNQFLQIVTRLQSSHVYGFGENNHDTLKHDVSARPSWGIFARDQGTSWDTNSNHYGHHPFYLVMEENSSKQASGSMHGVLLLNSNAMDYSFDSTPSLTMRTIGGVLDFFVFLGPKPEQVVQQYTWLIGRTFLPPYWSLGFQLSRWDYSNLTHMKMVNQRNRDAGIPLDVQYADIDYMDSAQVFTIDAKRYRGLKEYFGDLNKNGVRTIIILDPGMFDDQKSYQPTIDGIKQDVFMKWENGSLMRGAVWPGPVFFPDYFTNRTQRWWEKWITEFRSASLSFDGLWIDMNEPALFETNDPAPWNWLETGSNYTLKCPSNQWEDPPYRTKSVYRWDKKINRSSRLSDRTACMSVPQGEINPATGKAMYRHYDVHSLYGWSQTKPTLDVLQKILGKRSLVLPRSTFVGSGQWGGHWLGDNEASWHDLKRSIIGMIEFNWFGIPYNGADICGFDKTPTEEMCIRWMQVGAFYPFSRNHNIWKTPDQDPAAWSSSAVSIMIEALRIRYSLLPYYYTLFYKSHLYGSTVIRPLFHEYPTDSKTFDIFLQFLVGPNLMIIPVTDSDSRQVEGYIPSSEWFDYYTGHQYLYAKQWINISAPLEIIPILLRSGAIIPTQQYANNTKQSRLNPFGLTIVVNSNGNAHGDLFYDDGESIDTIKNRSFYYSTFQWSSAKKQLTMNILENNYLSMSNLVLDTITIYGLQHIPSIINVNEKQFIAKVRPFTQIVDIVGLNLPMTKNYTFTWSNITVMNIELPESMIKTTKYRVDCFPDPDVTSNACFARGCLYDSKTQFNTPSCYVPIEKGGYTSSTVTNISNSTTQYRLTRVAKKPVLIPHASANVNYRRDPRKPPSNLKEIVTTDPNEFSMYGHDIDHLNMEVGVSGTDMIRLTIRDAEKDRYEVPVPIQWQPMALPAKIKPKIQFELVKTSFGQAGFRIKRTDTHTILFDTSLFAHGLVYDNQFIQLITTVPSRNVYGFGENTHPTFRHILRNSSRYGMFARDQPPFGQNENLYGTHPFYMSIERNGQAFGVFILNSNAQDYKIDEFEYDQSKITYRTIGGILDLFFFAGPRPEDVIRQYQLVIGNPFMPPYWALGFQLCRYGYDTLENMKAAMQRTLNAKIPIDVQYGDIDYFHQQLDFTWDQIRFKGLPEYIDWLHRQGMRFITILDPAIDSEESNYTVFSEGEKQNIWIKWPERRNVQFNETKNRNMLGYVWPYGKSVFPDYFYPSTKIWWKNQILNYHKKIQFDGLWIDMNEPANFDTNKLQPWNWPHPDPWNLHCPIDESLENPRYKTAIYGDYLSDKTLCMIAEQTDGQGKIYNHYDVHNLYGWSETLATLPAAQATSNKRSIVISRSTYPTSGSYGGHWLGDNTSGWPHLKYNIIGILEFNLFGIPYIGADICGFLENRTEQMCQRWMQLGAFNPFFRNHNGLRFADQDPGSFSPAVINSNRRAVETRYRLLPYLYTLFHRVHVSGGTVVRSMAHEFPTDSICWSLDEQFLWGSHLLIAPVIYENHTMKNVYLPSRNERWFNYYTGEEQFTLGNITVAADYDYLPLFLRGGIVLPRQNSAMNTVKSRLTPMNLLIALDQEQKAEGSLFWDDGESIDTYERLKYNYYYFSFHIRTLTILPWTFNYKKMIEETKFDEITIYGLRSSPAKIFLNSKGLPKSKWIYNSSSKVLHMKNLALKIGLTHQFHFNI</sequence>
<evidence type="ECO:0000256" key="4">
    <source>
        <dbReference type="ARBA" id="ARBA00023136"/>
    </source>
</evidence>
<dbReference type="InterPro" id="IPR013780">
    <property type="entry name" value="Glyco_hydro_b"/>
</dbReference>
<dbReference type="Pfam" id="PF01055">
    <property type="entry name" value="Glyco_hydro_31_2nd"/>
    <property type="match status" value="2"/>
</dbReference>
<dbReference type="Pfam" id="PF00088">
    <property type="entry name" value="Trefoil"/>
    <property type="match status" value="1"/>
</dbReference>
<evidence type="ECO:0000313" key="11">
    <source>
        <dbReference type="EMBL" id="CAF1119525.1"/>
    </source>
</evidence>
<dbReference type="InterPro" id="IPR000519">
    <property type="entry name" value="P_trefoil_dom"/>
</dbReference>
<accession>A0A814QHE5</accession>
<dbReference type="SUPFAM" id="SSF57492">
    <property type="entry name" value="Trefoil"/>
    <property type="match status" value="2"/>
</dbReference>
<dbReference type="SUPFAM" id="SSF51011">
    <property type="entry name" value="Glycosyl hydrolase domain"/>
    <property type="match status" value="2"/>
</dbReference>
<evidence type="ECO:0000259" key="10">
    <source>
        <dbReference type="PROSITE" id="PS51448"/>
    </source>
</evidence>
<feature type="domain" description="P-type" evidence="10">
    <location>
        <begin position="947"/>
        <end position="991"/>
    </location>
</feature>
<dbReference type="GO" id="GO:0005975">
    <property type="term" value="P:carbohydrate metabolic process"/>
    <property type="evidence" value="ECO:0007669"/>
    <property type="project" value="InterPro"/>
</dbReference>
<dbReference type="Gene3D" id="2.60.40.1180">
    <property type="entry name" value="Golgi alpha-mannosidase II"/>
    <property type="match status" value="4"/>
</dbReference>
<evidence type="ECO:0000256" key="7">
    <source>
        <dbReference type="ARBA" id="ARBA00023295"/>
    </source>
</evidence>
<dbReference type="EMBL" id="CAJNOR010001313">
    <property type="protein sequence ID" value="CAF1119525.1"/>
    <property type="molecule type" value="Genomic_DNA"/>
</dbReference>
<dbReference type="InterPro" id="IPR011013">
    <property type="entry name" value="Gal_mutarotase_sf_dom"/>
</dbReference>
<proteinExistence type="inferred from homology"/>
<dbReference type="PANTHER" id="PTHR22762">
    <property type="entry name" value="ALPHA-GLUCOSIDASE"/>
    <property type="match status" value="1"/>
</dbReference>
<dbReference type="CDD" id="cd14752">
    <property type="entry name" value="GH31_N"/>
    <property type="match status" value="2"/>
</dbReference>
<dbReference type="Gene3D" id="4.10.110.10">
    <property type="entry name" value="Spasmolytic Protein, domain 1"/>
    <property type="match status" value="2"/>
</dbReference>
<gene>
    <name evidence="12" type="ORF">EDS130_LOCUS29206</name>
    <name evidence="11" type="ORF">XAT740_LOCUS19302</name>
</gene>
<dbReference type="InterPro" id="IPR030458">
    <property type="entry name" value="Glyco_hydro_31_AS"/>
</dbReference>
<protein>
    <recommendedName>
        <fullName evidence="8">Maltase</fullName>
    </recommendedName>
</protein>
<dbReference type="Gene3D" id="2.60.40.1760">
    <property type="entry name" value="glycosyl hydrolase (family 31)"/>
    <property type="match status" value="2"/>
</dbReference>
<dbReference type="CDD" id="cd06602">
    <property type="entry name" value="GH31_MGAM_SI_GAA"/>
    <property type="match status" value="2"/>
</dbReference>
<dbReference type="InterPro" id="IPR044913">
    <property type="entry name" value="P_trefoil_dom_sf"/>
</dbReference>
<evidence type="ECO:0000256" key="6">
    <source>
        <dbReference type="ARBA" id="ARBA00023180"/>
    </source>
</evidence>
<dbReference type="Pfam" id="PF13802">
    <property type="entry name" value="Gal_mutarotas_2"/>
    <property type="match status" value="1"/>
</dbReference>
<name>A0A814QHE5_ADIRI</name>
<dbReference type="FunFam" id="3.20.20.80:FF:000016">
    <property type="entry name" value="Maltase-glucoamylase, intestinal"/>
    <property type="match status" value="2"/>
</dbReference>
<keyword evidence="5" id="KW-1015">Disulfide bond</keyword>
<evidence type="ECO:0000313" key="12">
    <source>
        <dbReference type="EMBL" id="CAF1274437.1"/>
    </source>
</evidence>
<dbReference type="OrthoDB" id="5839090at2759"/>
<evidence type="ECO:0000256" key="8">
    <source>
        <dbReference type="ARBA" id="ARBA00041343"/>
    </source>
</evidence>
<keyword evidence="4" id="KW-0472">Membrane</keyword>
<evidence type="ECO:0000256" key="5">
    <source>
        <dbReference type="ARBA" id="ARBA00023157"/>
    </source>
</evidence>
<dbReference type="GO" id="GO:0016020">
    <property type="term" value="C:membrane"/>
    <property type="evidence" value="ECO:0007669"/>
    <property type="project" value="UniProtKB-SubCell"/>
</dbReference>
<dbReference type="EMBL" id="CAJNOJ010000196">
    <property type="protein sequence ID" value="CAF1274437.1"/>
    <property type="molecule type" value="Genomic_DNA"/>
</dbReference>
<comment type="similarity">
    <text evidence="2">Belongs to the glycosyl hydrolase 31 family.</text>
</comment>
<dbReference type="CDD" id="cd00111">
    <property type="entry name" value="Trefoil"/>
    <property type="match status" value="2"/>
</dbReference>
<evidence type="ECO:0000256" key="2">
    <source>
        <dbReference type="ARBA" id="ARBA00007806"/>
    </source>
</evidence>
<organism evidence="11 13">
    <name type="scientific">Adineta ricciae</name>
    <name type="common">Rotifer</name>
    <dbReference type="NCBI Taxonomy" id="249248"/>
    <lineage>
        <taxon>Eukaryota</taxon>
        <taxon>Metazoa</taxon>
        <taxon>Spiralia</taxon>
        <taxon>Gnathifera</taxon>
        <taxon>Rotifera</taxon>
        <taxon>Eurotatoria</taxon>
        <taxon>Bdelloidea</taxon>
        <taxon>Adinetida</taxon>
        <taxon>Adinetidae</taxon>
        <taxon>Adineta</taxon>
    </lineage>
</organism>
<dbReference type="GO" id="GO:0004558">
    <property type="term" value="F:alpha-1,4-glucosidase activity"/>
    <property type="evidence" value="ECO:0007669"/>
    <property type="project" value="TreeGrafter"/>
</dbReference>
<comment type="caution">
    <text evidence="9">Lacks conserved residue(s) required for the propagation of feature annotation.</text>
</comment>
<keyword evidence="6" id="KW-0325">Glycoprotein</keyword>
<keyword evidence="7" id="KW-0326">Glycosidase</keyword>
<dbReference type="InterPro" id="IPR025887">
    <property type="entry name" value="Glyco_hydro_31_N_dom"/>
</dbReference>
<dbReference type="Gene3D" id="3.20.20.80">
    <property type="entry name" value="Glycosidases"/>
    <property type="match status" value="2"/>
</dbReference>
<reference evidence="11" key="1">
    <citation type="submission" date="2021-02" db="EMBL/GenBank/DDBJ databases">
        <authorList>
            <person name="Nowell W R."/>
        </authorList>
    </citation>
    <scope>NUCLEOTIDE SEQUENCE</scope>
</reference>
<comment type="subcellular location">
    <subcellularLocation>
        <location evidence="1">Membrane</location>
    </subcellularLocation>
</comment>
<comment type="caution">
    <text evidence="11">The sequence shown here is derived from an EMBL/GenBank/DDBJ whole genome shotgun (WGS) entry which is preliminary data.</text>
</comment>
<keyword evidence="13" id="KW-1185">Reference proteome</keyword>
<dbReference type="FunFam" id="2.60.40.1180:FF:000001">
    <property type="entry name" value="Maltase-glucoamylase, intestinal"/>
    <property type="match status" value="1"/>
</dbReference>
<dbReference type="InterPro" id="IPR017853">
    <property type="entry name" value="GH"/>
</dbReference>
<dbReference type="SUPFAM" id="SSF74650">
    <property type="entry name" value="Galactose mutarotase-like"/>
    <property type="match status" value="2"/>
</dbReference>
<dbReference type="Pfam" id="PF21365">
    <property type="entry name" value="Glyco_hydro_31_3rd"/>
    <property type="match status" value="2"/>
</dbReference>
<dbReference type="PROSITE" id="PS00129">
    <property type="entry name" value="GLYCOSYL_HYDROL_F31_1"/>
    <property type="match status" value="2"/>
</dbReference>
<dbReference type="InterPro" id="IPR000322">
    <property type="entry name" value="Glyco_hydro_31_TIM"/>
</dbReference>
<dbReference type="Proteomes" id="UP000663828">
    <property type="component" value="Unassembled WGS sequence"/>
</dbReference>
<dbReference type="PROSITE" id="PS51448">
    <property type="entry name" value="P_TREFOIL_2"/>
    <property type="match status" value="1"/>
</dbReference>
<dbReference type="GO" id="GO:0030246">
    <property type="term" value="F:carbohydrate binding"/>
    <property type="evidence" value="ECO:0007669"/>
    <property type="project" value="InterPro"/>
</dbReference>
<dbReference type="SUPFAM" id="SSF51445">
    <property type="entry name" value="(Trans)glycosidases"/>
    <property type="match status" value="2"/>
</dbReference>
<evidence type="ECO:0000256" key="1">
    <source>
        <dbReference type="ARBA" id="ARBA00004370"/>
    </source>
</evidence>
<dbReference type="SMART" id="SM00018">
    <property type="entry name" value="PD"/>
    <property type="match status" value="2"/>
</dbReference>
<dbReference type="PANTHER" id="PTHR22762:SF133">
    <property type="entry name" value="P-TYPE DOMAIN-CONTAINING PROTEIN"/>
    <property type="match status" value="1"/>
</dbReference>
<dbReference type="InterPro" id="IPR048395">
    <property type="entry name" value="Glyco_hydro_31_C"/>
</dbReference>